<evidence type="ECO:0000313" key="2">
    <source>
        <dbReference type="EMBL" id="RCX04928.1"/>
    </source>
</evidence>
<feature type="transmembrane region" description="Helical" evidence="1">
    <location>
        <begin position="349"/>
        <end position="366"/>
    </location>
</feature>
<reference evidence="2 3" key="1">
    <citation type="submission" date="2018-07" db="EMBL/GenBank/DDBJ databases">
        <title>Genomic Encyclopedia of Type Strains, Phase IV (KMG-IV): sequencing the most valuable type-strain genomes for metagenomic binning, comparative biology and taxonomic classification.</title>
        <authorList>
            <person name="Goeker M."/>
        </authorList>
    </citation>
    <scope>NUCLEOTIDE SEQUENCE [LARGE SCALE GENOMIC DNA]</scope>
    <source>
        <strain evidence="2 3">DSM 21410</strain>
    </source>
</reference>
<feature type="transmembrane region" description="Helical" evidence="1">
    <location>
        <begin position="91"/>
        <end position="115"/>
    </location>
</feature>
<feature type="transmembrane region" description="Helical" evidence="1">
    <location>
        <begin position="149"/>
        <end position="166"/>
    </location>
</feature>
<feature type="transmembrane region" description="Helical" evidence="1">
    <location>
        <begin position="219"/>
        <end position="241"/>
    </location>
</feature>
<feature type="transmembrane region" description="Helical" evidence="1">
    <location>
        <begin position="186"/>
        <end position="207"/>
    </location>
</feature>
<feature type="transmembrane region" description="Helical" evidence="1">
    <location>
        <begin position="7"/>
        <end position="26"/>
    </location>
</feature>
<feature type="transmembrane region" description="Helical" evidence="1">
    <location>
        <begin position="786"/>
        <end position="806"/>
    </location>
</feature>
<sequence>MDALKKLLIPLVILVIINILYFAPALTGKVIPQDDILHGLGISKEIRDWREKTGEEALWTNALFSGMPGFQCGVLYWNNIFHYFQINLARLFVLSAEIYTIAWLMAGMYFLLIVLGVEPRLAAIGGLAFGFSAFFIISFGAGHVAKVRTAALIAPTLASVILAYNGKKWLGWALTSMFVGLAVTSNHIQITYYSAFMILAIVIYYAVEHVKQKNLTQWFTVSVGLVFAAVLGILPNISHLWTNYTYQKETMRGGISELSKNQPFKGGLDFDYAMMWSYSPAETFNLVIANATGGGIAQNYQGTKTHEAYFTRFRQMYIEQGMNKKAAEEQANRAIASFFYWGEQSLVNGGYYIGAVVFFLLVLAFFTVERSWLIAFGVLIVLSIMMAWGKYLESFNRFLFEHLPLYKKFRVPSMAFTILFVATPVLGFMGLQRFLKISNQKQAVKILLKTLYITSGLCLFSILFGGALFDFTGNNDEMLRQNGLNVDQLIDDRKSLLRSSAFKTLFFILLTAGTLWIYIKGNLKKKYLPIVLGSLVLLDQWSFTLQHLSWKDFVTKQEFEKPLRPTQANIQISQDPDPHFRVFNAQRGLTSDAFTSYHHHSIAGYHGAKLQRYQDLIDYHLSKGNQAVFDMLNTKYIIYNDQPQLNPNACGNAWFVNEIKWAANADEEINALSEPFNPKTTVVIDERYRGRVSRNEYNPSSAQIKLTSYSPNVLKYSVKNPEGLQFAVFSEIYYEGSGNDWKSLVDGKEVRHIRVNYALRGMELPAGEYEVEFRFEPESYLKGEQYARYASVSFAILIAASLFFSYKTGEFGQIKT</sequence>
<feature type="transmembrane region" description="Helical" evidence="1">
    <location>
        <begin position="121"/>
        <end position="142"/>
    </location>
</feature>
<dbReference type="PANTHER" id="PTHR38454">
    <property type="entry name" value="INTEGRAL MEMBRANE PROTEIN-RELATED"/>
    <property type="match status" value="1"/>
</dbReference>
<dbReference type="RefSeq" id="WP_114365562.1">
    <property type="nucleotide sequence ID" value="NZ_BHZF01000001.1"/>
</dbReference>
<feature type="transmembrane region" description="Helical" evidence="1">
    <location>
        <begin position="411"/>
        <end position="431"/>
    </location>
</feature>
<feature type="transmembrane region" description="Helical" evidence="1">
    <location>
        <begin position="451"/>
        <end position="469"/>
    </location>
</feature>
<keyword evidence="1" id="KW-0812">Transmembrane</keyword>
<feature type="transmembrane region" description="Helical" evidence="1">
    <location>
        <begin position="501"/>
        <end position="519"/>
    </location>
</feature>
<dbReference type="Proteomes" id="UP000253517">
    <property type="component" value="Unassembled WGS sequence"/>
</dbReference>
<comment type="caution">
    <text evidence="2">The sequence shown here is derived from an EMBL/GenBank/DDBJ whole genome shotgun (WGS) entry which is preliminary data.</text>
</comment>
<gene>
    <name evidence="2" type="ORF">DES35_101207</name>
</gene>
<keyword evidence="1" id="KW-1133">Transmembrane helix</keyword>
<dbReference type="PANTHER" id="PTHR38454:SF1">
    <property type="entry name" value="INTEGRAL MEMBRANE PROTEIN"/>
    <property type="match status" value="1"/>
</dbReference>
<proteinExistence type="predicted"/>
<feature type="transmembrane region" description="Helical" evidence="1">
    <location>
        <begin position="58"/>
        <end position="79"/>
    </location>
</feature>
<dbReference type="AlphaFoldDB" id="A0A369A941"/>
<protein>
    <recommendedName>
        <fullName evidence="4">Membrane protein YfhO</fullName>
    </recommendedName>
</protein>
<keyword evidence="3" id="KW-1185">Reference proteome</keyword>
<evidence type="ECO:0000313" key="3">
    <source>
        <dbReference type="Proteomes" id="UP000253517"/>
    </source>
</evidence>
<evidence type="ECO:0008006" key="4">
    <source>
        <dbReference type="Google" id="ProtNLM"/>
    </source>
</evidence>
<dbReference type="InterPro" id="IPR018580">
    <property type="entry name" value="Uncharacterised_YfhO"/>
</dbReference>
<name>A0A369A941_9FLAO</name>
<feature type="transmembrane region" description="Helical" evidence="1">
    <location>
        <begin position="373"/>
        <end position="391"/>
    </location>
</feature>
<organism evidence="2 3">
    <name type="scientific">Schleiferia thermophila</name>
    <dbReference type="NCBI Taxonomy" id="884107"/>
    <lineage>
        <taxon>Bacteria</taxon>
        <taxon>Pseudomonadati</taxon>
        <taxon>Bacteroidota</taxon>
        <taxon>Flavobacteriia</taxon>
        <taxon>Flavobacteriales</taxon>
        <taxon>Schleiferiaceae</taxon>
        <taxon>Schleiferia</taxon>
    </lineage>
</organism>
<accession>A0A369A941</accession>
<dbReference type="EMBL" id="QPJS01000001">
    <property type="protein sequence ID" value="RCX04928.1"/>
    <property type="molecule type" value="Genomic_DNA"/>
</dbReference>
<keyword evidence="1" id="KW-0472">Membrane</keyword>
<evidence type="ECO:0000256" key="1">
    <source>
        <dbReference type="SAM" id="Phobius"/>
    </source>
</evidence>